<dbReference type="RefSeq" id="WP_191734544.1">
    <property type="nucleotide sequence ID" value="NZ_JACSPR010000014.1"/>
</dbReference>
<dbReference type="EMBL" id="JACSPR010000014">
    <property type="protein sequence ID" value="MBD8031307.1"/>
    <property type="molecule type" value="Genomic_DNA"/>
</dbReference>
<accession>A0A8I0LBV6</accession>
<comment type="caution">
    <text evidence="2">The sequence shown here is derived from an EMBL/GenBank/DDBJ whole genome shotgun (WGS) entry which is preliminary data.</text>
</comment>
<dbReference type="AlphaFoldDB" id="A0A8I0LBV6"/>
<dbReference type="GO" id="GO:0006355">
    <property type="term" value="P:regulation of DNA-templated transcription"/>
    <property type="evidence" value="ECO:0007669"/>
    <property type="project" value="InterPro"/>
</dbReference>
<gene>
    <name evidence="2" type="ORF">H9627_13450</name>
</gene>
<reference evidence="2 3" key="1">
    <citation type="submission" date="2020-08" db="EMBL/GenBank/DDBJ databases">
        <title>A Genomic Blueprint of the Chicken Gut Microbiome.</title>
        <authorList>
            <person name="Gilroy R."/>
            <person name="Ravi A."/>
            <person name="Getino M."/>
            <person name="Pursley I."/>
            <person name="Horton D.L."/>
            <person name="Alikhan N.-F."/>
            <person name="Baker D."/>
            <person name="Gharbi K."/>
            <person name="Hall N."/>
            <person name="Watson M."/>
            <person name="Adriaenssens E.M."/>
            <person name="Foster-Nyarko E."/>
            <person name="Jarju S."/>
            <person name="Secka A."/>
            <person name="Antonio M."/>
            <person name="Oren A."/>
            <person name="Chaudhuri R."/>
            <person name="La Ragione R.M."/>
            <person name="Hildebrand F."/>
            <person name="Pallen M.J."/>
        </authorList>
    </citation>
    <scope>NUCLEOTIDE SEQUENCE [LARGE SCALE GENOMIC DNA]</scope>
    <source>
        <strain evidence="2 3">Sa1YVA5</strain>
    </source>
</reference>
<dbReference type="SUPFAM" id="SSF47598">
    <property type="entry name" value="Ribbon-helix-helix"/>
    <property type="match status" value="1"/>
</dbReference>
<dbReference type="InterPro" id="IPR010985">
    <property type="entry name" value="Ribbon_hlx_hlx"/>
</dbReference>
<evidence type="ECO:0000313" key="2">
    <source>
        <dbReference type="EMBL" id="MBD8031307.1"/>
    </source>
</evidence>
<keyword evidence="3" id="KW-1185">Reference proteome</keyword>
<name>A0A8I0LBV6_9CORY</name>
<feature type="region of interest" description="Disordered" evidence="1">
    <location>
        <begin position="1"/>
        <end position="43"/>
    </location>
</feature>
<proteinExistence type="predicted"/>
<sequence>MNTNFQELADYYDTGDFSEEAKAAQPTTDDAGPGGPTEPMDSFTVRLPVSVLEAVRKIAAEGNDTTGSVIRRMVEGAVAEHTSDEATIPVRALRKLISLANDPEQGRKVS</sequence>
<organism evidence="2 3">
    <name type="scientific">Corynebacterium gallinarum</name>
    <dbReference type="NCBI Taxonomy" id="2762214"/>
    <lineage>
        <taxon>Bacteria</taxon>
        <taxon>Bacillati</taxon>
        <taxon>Actinomycetota</taxon>
        <taxon>Actinomycetes</taxon>
        <taxon>Mycobacteriales</taxon>
        <taxon>Corynebacteriaceae</taxon>
        <taxon>Corynebacterium</taxon>
    </lineage>
</organism>
<evidence type="ECO:0000256" key="1">
    <source>
        <dbReference type="SAM" id="MobiDB-lite"/>
    </source>
</evidence>
<protein>
    <submittedName>
        <fullName evidence="2">Ribbon-helix-helix protein, CopG family</fullName>
    </submittedName>
</protein>
<dbReference type="Proteomes" id="UP000650224">
    <property type="component" value="Unassembled WGS sequence"/>
</dbReference>
<evidence type="ECO:0000313" key="3">
    <source>
        <dbReference type="Proteomes" id="UP000650224"/>
    </source>
</evidence>